<feature type="transmembrane region" description="Helical" evidence="5">
    <location>
        <begin position="368"/>
        <end position="387"/>
    </location>
</feature>
<protein>
    <submittedName>
        <fullName evidence="8">Putative g-protein coupled receptor</fullName>
    </submittedName>
</protein>
<comment type="subcellular location">
    <subcellularLocation>
        <location evidence="1">Membrane</location>
        <topology evidence="1">Multi-pass membrane protein</topology>
    </subcellularLocation>
</comment>
<keyword evidence="9" id="KW-1185">Reference proteome</keyword>
<evidence type="ECO:0000313" key="9">
    <source>
        <dbReference type="Proteomes" id="UP000030854"/>
    </source>
</evidence>
<keyword evidence="2 5" id="KW-0812">Transmembrane</keyword>
<name>A0A0B1PC57_UNCNE</name>
<evidence type="ECO:0000256" key="5">
    <source>
        <dbReference type="SAM" id="Phobius"/>
    </source>
</evidence>
<sequence length="448" mass="50434">MLRFVLIMMIMSMQVMSSFGNSSELMAAVDKHYTNLSVIERIGSVLSLMGTIFIVVTFLTSSSFHKPINRLVFYAAIGNFASNIATLISRSAVVKGHFGSTLCQTQAFLIQMFMPADVLWSFAMSLNVYFTFYWHYNATDLKELELYYIMVCYGLPFIPALTFLFVSTPEKGHVYGDATLWCWIAPGWDIFRIVTFYGVVWVAILISLSIYVRAGKDIWIKRQQLRNNSAPPPNPIIIVKDPFRSEPIGQVMVSHTIETRSEHFTAATNDIKCTHTMAPGSLSQSSTDYKIEISANPVLRDPVSSTSIMEDLNSIPVRRYAAMEANRAIWSYTKVSVLFFLAMMITWIPSSANRVYSLMYKGRVNYALHLVSAFVLPLQGLWNAIIYSATSFEACRHDWNRIRSGKPLRSGLRAFISGRGNYFANGSTKPLYYQESDSVTELPSSGSA</sequence>
<feature type="transmembrane region" description="Helical" evidence="5">
    <location>
        <begin position="190"/>
        <end position="212"/>
    </location>
</feature>
<dbReference type="EMBL" id="JNVN01000250">
    <property type="protein sequence ID" value="KHJ35803.1"/>
    <property type="molecule type" value="Genomic_DNA"/>
</dbReference>
<dbReference type="GO" id="GO:0005886">
    <property type="term" value="C:plasma membrane"/>
    <property type="evidence" value="ECO:0007669"/>
    <property type="project" value="TreeGrafter"/>
</dbReference>
<evidence type="ECO:0000313" key="8">
    <source>
        <dbReference type="EMBL" id="KHJ35803.1"/>
    </source>
</evidence>
<dbReference type="Gene3D" id="1.20.1070.10">
    <property type="entry name" value="Rhodopsin 7-helix transmembrane proteins"/>
    <property type="match status" value="1"/>
</dbReference>
<dbReference type="HOGENOM" id="CLU_024810_3_1_1"/>
<dbReference type="Pfam" id="PF05462">
    <property type="entry name" value="Dicty_CAR"/>
    <property type="match status" value="1"/>
</dbReference>
<dbReference type="GO" id="GO:0007166">
    <property type="term" value="P:cell surface receptor signaling pathway"/>
    <property type="evidence" value="ECO:0007669"/>
    <property type="project" value="InterPro"/>
</dbReference>
<dbReference type="PANTHER" id="PTHR23112">
    <property type="entry name" value="G PROTEIN-COUPLED RECEPTOR 157-RELATED"/>
    <property type="match status" value="1"/>
</dbReference>
<feature type="transmembrane region" description="Helical" evidence="5">
    <location>
        <begin position="108"/>
        <end position="134"/>
    </location>
</feature>
<keyword evidence="8" id="KW-0675">Receptor</keyword>
<feature type="transmembrane region" description="Helical" evidence="5">
    <location>
        <begin position="43"/>
        <end position="64"/>
    </location>
</feature>
<dbReference type="GO" id="GO:0004930">
    <property type="term" value="F:G protein-coupled receptor activity"/>
    <property type="evidence" value="ECO:0007669"/>
    <property type="project" value="TreeGrafter"/>
</dbReference>
<feature type="transmembrane region" description="Helical" evidence="5">
    <location>
        <begin position="146"/>
        <end position="166"/>
    </location>
</feature>
<dbReference type="OMA" id="NDIKCTH"/>
<organism evidence="8 9">
    <name type="scientific">Uncinula necator</name>
    <name type="common">Grape powdery mildew</name>
    <dbReference type="NCBI Taxonomy" id="52586"/>
    <lineage>
        <taxon>Eukaryota</taxon>
        <taxon>Fungi</taxon>
        <taxon>Dikarya</taxon>
        <taxon>Ascomycota</taxon>
        <taxon>Pezizomycotina</taxon>
        <taxon>Leotiomycetes</taxon>
        <taxon>Erysiphales</taxon>
        <taxon>Erysiphaceae</taxon>
        <taxon>Erysiphe</taxon>
    </lineage>
</organism>
<feature type="transmembrane region" description="Helical" evidence="5">
    <location>
        <begin position="71"/>
        <end position="88"/>
    </location>
</feature>
<keyword evidence="4 5" id="KW-0472">Membrane</keyword>
<comment type="caution">
    <text evidence="8">The sequence shown here is derived from an EMBL/GenBank/DDBJ whole genome shotgun (WGS) entry which is preliminary data.</text>
</comment>
<gene>
    <name evidence="8" type="ORF">EV44_g0359</name>
</gene>
<dbReference type="STRING" id="52586.A0A0B1PC57"/>
<dbReference type="PROSITE" id="PS50261">
    <property type="entry name" value="G_PROTEIN_RECEP_F2_4"/>
    <property type="match status" value="1"/>
</dbReference>
<evidence type="ECO:0000256" key="2">
    <source>
        <dbReference type="ARBA" id="ARBA00022692"/>
    </source>
</evidence>
<dbReference type="SUPFAM" id="SSF81321">
    <property type="entry name" value="Family A G protein-coupled receptor-like"/>
    <property type="match status" value="1"/>
</dbReference>
<feature type="domain" description="G-protein coupled receptors family 2 profile 2" evidence="7">
    <location>
        <begin position="36"/>
        <end position="212"/>
    </location>
</feature>
<dbReference type="GO" id="GO:0007189">
    <property type="term" value="P:adenylate cyclase-activating G protein-coupled receptor signaling pathway"/>
    <property type="evidence" value="ECO:0007669"/>
    <property type="project" value="TreeGrafter"/>
</dbReference>
<proteinExistence type="predicted"/>
<feature type="transmembrane region" description="Helical" evidence="5">
    <location>
        <begin position="328"/>
        <end position="348"/>
    </location>
</feature>
<dbReference type="Proteomes" id="UP000030854">
    <property type="component" value="Unassembled WGS sequence"/>
</dbReference>
<evidence type="ECO:0000256" key="3">
    <source>
        <dbReference type="ARBA" id="ARBA00022989"/>
    </source>
</evidence>
<dbReference type="AlphaFoldDB" id="A0A0B1PC57"/>
<evidence type="ECO:0000256" key="4">
    <source>
        <dbReference type="ARBA" id="ARBA00023136"/>
    </source>
</evidence>
<feature type="signal peptide" evidence="6">
    <location>
        <begin position="1"/>
        <end position="17"/>
    </location>
</feature>
<accession>A0A0B1PC57</accession>
<evidence type="ECO:0000259" key="7">
    <source>
        <dbReference type="PROSITE" id="PS50261"/>
    </source>
</evidence>
<keyword evidence="6" id="KW-0732">Signal</keyword>
<dbReference type="InterPro" id="IPR017981">
    <property type="entry name" value="GPCR_2-like_7TM"/>
</dbReference>
<reference evidence="8 9" key="1">
    <citation type="journal article" date="2014" name="BMC Genomics">
        <title>Adaptive genomic structural variation in the grape powdery mildew pathogen, Erysiphe necator.</title>
        <authorList>
            <person name="Jones L."/>
            <person name="Riaz S."/>
            <person name="Morales-Cruz A."/>
            <person name="Amrine K.C."/>
            <person name="McGuire B."/>
            <person name="Gubler W.D."/>
            <person name="Walker M.A."/>
            <person name="Cantu D."/>
        </authorList>
    </citation>
    <scope>NUCLEOTIDE SEQUENCE [LARGE SCALE GENOMIC DNA]</scope>
    <source>
        <strain evidence="9">c</strain>
    </source>
</reference>
<feature type="chain" id="PRO_5002080603" evidence="6">
    <location>
        <begin position="18"/>
        <end position="448"/>
    </location>
</feature>
<evidence type="ECO:0000256" key="1">
    <source>
        <dbReference type="ARBA" id="ARBA00004141"/>
    </source>
</evidence>
<keyword evidence="3 5" id="KW-1133">Transmembrane helix</keyword>
<evidence type="ECO:0000256" key="6">
    <source>
        <dbReference type="SAM" id="SignalP"/>
    </source>
</evidence>
<dbReference type="PANTHER" id="PTHR23112:SF22">
    <property type="entry name" value="G-PROTEIN COUPLED RECEPTOR"/>
    <property type="match status" value="1"/>
</dbReference>